<keyword evidence="2" id="KW-0732">Signal</keyword>
<dbReference type="EMBL" id="FOQO01000001">
    <property type="protein sequence ID" value="SFH83421.1"/>
    <property type="molecule type" value="Genomic_DNA"/>
</dbReference>
<evidence type="ECO:0000259" key="3">
    <source>
        <dbReference type="Pfam" id="PF03629"/>
    </source>
</evidence>
<feature type="domain" description="Sialate O-acetylesterase" evidence="3">
    <location>
        <begin position="108"/>
        <end position="342"/>
    </location>
</feature>
<dbReference type="STRING" id="1477437.SAMN05444682_101373"/>
<accession>A0A1I3DA89</accession>
<dbReference type="Pfam" id="PF03629">
    <property type="entry name" value="SASA"/>
    <property type="match status" value="1"/>
</dbReference>
<keyword evidence="1" id="KW-0378">Hydrolase</keyword>
<keyword evidence="5" id="KW-1185">Reference proteome</keyword>
<dbReference type="RefSeq" id="WP_090623356.1">
    <property type="nucleotide sequence ID" value="NZ_FOQO01000001.1"/>
</dbReference>
<evidence type="ECO:0000256" key="2">
    <source>
        <dbReference type="SAM" id="SignalP"/>
    </source>
</evidence>
<organism evidence="4 5">
    <name type="scientific">Parapedobacter indicus</name>
    <dbReference type="NCBI Taxonomy" id="1477437"/>
    <lineage>
        <taxon>Bacteria</taxon>
        <taxon>Pseudomonadati</taxon>
        <taxon>Bacteroidota</taxon>
        <taxon>Sphingobacteriia</taxon>
        <taxon>Sphingobacteriales</taxon>
        <taxon>Sphingobacteriaceae</taxon>
        <taxon>Parapedobacter</taxon>
    </lineage>
</organism>
<dbReference type="GO" id="GO:0005975">
    <property type="term" value="P:carbohydrate metabolic process"/>
    <property type="evidence" value="ECO:0007669"/>
    <property type="project" value="TreeGrafter"/>
</dbReference>
<evidence type="ECO:0000313" key="5">
    <source>
        <dbReference type="Proteomes" id="UP000198670"/>
    </source>
</evidence>
<evidence type="ECO:0000313" key="4">
    <source>
        <dbReference type="EMBL" id="SFH83421.1"/>
    </source>
</evidence>
<dbReference type="InterPro" id="IPR005181">
    <property type="entry name" value="SASA"/>
</dbReference>
<dbReference type="OrthoDB" id="9816001at2"/>
<proteinExistence type="predicted"/>
<evidence type="ECO:0000256" key="1">
    <source>
        <dbReference type="ARBA" id="ARBA00022801"/>
    </source>
</evidence>
<dbReference type="PANTHER" id="PTHR22901">
    <property type="entry name" value="SIALATE O-ACETYLESTERASE"/>
    <property type="match status" value="1"/>
</dbReference>
<dbReference type="InterPro" id="IPR036514">
    <property type="entry name" value="SGNH_hydro_sf"/>
</dbReference>
<dbReference type="SUPFAM" id="SSF52266">
    <property type="entry name" value="SGNH hydrolase"/>
    <property type="match status" value="1"/>
</dbReference>
<feature type="chain" id="PRO_5011435756" evidence="2">
    <location>
        <begin position="25"/>
        <end position="468"/>
    </location>
</feature>
<name>A0A1I3DA89_9SPHI</name>
<gene>
    <name evidence="4" type="ORF">SAMN05444682_101373</name>
</gene>
<dbReference type="Gene3D" id="3.40.50.1110">
    <property type="entry name" value="SGNH hydrolase"/>
    <property type="match status" value="1"/>
</dbReference>
<dbReference type="AlphaFoldDB" id="A0A1I3DA89"/>
<sequence>MKTVYYVKSIILLLSGLLSGSAAAEIELPAVIGDGMVLQQRANVPLWGTADGQTVTVTTSWNQKKYQARVNGSGVWRLHVETPQAGGPYEIHLNDGDKKVLKDVLIGEVWLASGQSNMGMRVGNSPKDTVLHAGKLMAEAGYHPTIRLFRVPVNSAVHPLGDCDAEWTVPDSASVSAFSAVAYQFALNLQDELDIPIGIVQSAYGGTQVQAWMDSTTLNSFPELAGQPVPHNITKNTPTVLFNAMINPILGYGIRGAIWYQGEGNRATANRYADWFADMVSGWRQRWGQDDFPFYYVQIAPFKYDGKHQSAYLREAQLDAANRIPNTGMVVTMDVGSQSTIHPPDKTTVASRLSNLALARTYGMNRHEVDSPELKRIKTDGARVYLYFDHVGDGLTDSGSGLRCFEIAGEDRVFYPAEAHIVSKGEIRVTCRQVTKPVSVRYAFKDWVVGDLFNSVGLPASSFRTDDW</sequence>
<protein>
    <submittedName>
        <fullName evidence="4">Sialate O-acetylesterase</fullName>
    </submittedName>
</protein>
<dbReference type="InterPro" id="IPR039329">
    <property type="entry name" value="SIAE"/>
</dbReference>
<dbReference type="Proteomes" id="UP000198670">
    <property type="component" value="Unassembled WGS sequence"/>
</dbReference>
<reference evidence="4 5" key="1">
    <citation type="submission" date="2016-10" db="EMBL/GenBank/DDBJ databases">
        <authorList>
            <person name="de Groot N.N."/>
        </authorList>
    </citation>
    <scope>NUCLEOTIDE SEQUENCE [LARGE SCALE GENOMIC DNA]</scope>
    <source>
        <strain evidence="4 5">RK1</strain>
    </source>
</reference>
<dbReference type="GO" id="GO:0001681">
    <property type="term" value="F:sialate O-acetylesterase activity"/>
    <property type="evidence" value="ECO:0007669"/>
    <property type="project" value="InterPro"/>
</dbReference>
<feature type="signal peptide" evidence="2">
    <location>
        <begin position="1"/>
        <end position="24"/>
    </location>
</feature>
<dbReference type="PANTHER" id="PTHR22901:SF0">
    <property type="entry name" value="SIALATE O-ACETYLESTERASE"/>
    <property type="match status" value="1"/>
</dbReference>